<evidence type="ECO:0000256" key="5">
    <source>
        <dbReference type="ARBA" id="ARBA00022723"/>
    </source>
</evidence>
<evidence type="ECO:0000256" key="6">
    <source>
        <dbReference type="ARBA" id="ARBA00023239"/>
    </source>
</evidence>
<evidence type="ECO:0000256" key="10">
    <source>
        <dbReference type="ARBA" id="ARBA00032460"/>
    </source>
</evidence>
<dbReference type="InterPro" id="IPR037523">
    <property type="entry name" value="VOC_core"/>
</dbReference>
<keyword evidence="5" id="KW-0479">Metal-binding</keyword>
<evidence type="ECO:0000256" key="2">
    <source>
        <dbReference type="ARBA" id="ARBA00005008"/>
    </source>
</evidence>
<comment type="catalytic activity">
    <reaction evidence="12">
        <text>(R)-S-lactoylglutathione = methylglyoxal + glutathione</text>
        <dbReference type="Rhea" id="RHEA:19069"/>
        <dbReference type="ChEBI" id="CHEBI:17158"/>
        <dbReference type="ChEBI" id="CHEBI:57474"/>
        <dbReference type="ChEBI" id="CHEBI:57925"/>
        <dbReference type="EC" id="4.4.1.5"/>
    </reaction>
</comment>
<evidence type="ECO:0000256" key="1">
    <source>
        <dbReference type="ARBA" id="ARBA00001967"/>
    </source>
</evidence>
<dbReference type="EC" id="4.4.1.5" evidence="4"/>
<proteinExistence type="inferred from homology"/>
<dbReference type="InterPro" id="IPR029068">
    <property type="entry name" value="Glyas_Bleomycin-R_OHBP_Dase"/>
</dbReference>
<dbReference type="PANTHER" id="PTHR46036">
    <property type="entry name" value="LACTOYLGLUTATHIONE LYASE"/>
    <property type="match status" value="1"/>
</dbReference>
<evidence type="ECO:0000256" key="12">
    <source>
        <dbReference type="ARBA" id="ARBA00048273"/>
    </source>
</evidence>
<dbReference type="InterPro" id="IPR004360">
    <property type="entry name" value="Glyas_Fos-R_dOase_dom"/>
</dbReference>
<feature type="domain" description="VOC" evidence="13">
    <location>
        <begin position="13"/>
        <end position="143"/>
    </location>
</feature>
<dbReference type="GO" id="GO:0004462">
    <property type="term" value="F:lactoylglutathione lyase activity"/>
    <property type="evidence" value="ECO:0007669"/>
    <property type="project" value="UniProtKB-EC"/>
</dbReference>
<evidence type="ECO:0000259" key="13">
    <source>
        <dbReference type="PROSITE" id="PS51819"/>
    </source>
</evidence>
<sequence>MRNTDAPAVVPSRILYTMVRVTDLNRSIAFYRDTLGMHELRRETFSDARFTLVFIGYGDETSNAVLELTYNWDQGAYSHGTGYGHVALEVIDIYGACERLTSLGVKVTRAPGPMKVAPDETGERETIAFIEDPDGYRIELIENNRA</sequence>
<comment type="cofactor">
    <cofactor evidence="1">
        <name>Ni(2+)</name>
        <dbReference type="ChEBI" id="CHEBI:49786"/>
    </cofactor>
</comment>
<dbReference type="Pfam" id="PF00903">
    <property type="entry name" value="Glyoxalase"/>
    <property type="match status" value="1"/>
</dbReference>
<evidence type="ECO:0000256" key="4">
    <source>
        <dbReference type="ARBA" id="ARBA00012081"/>
    </source>
</evidence>
<dbReference type="Gene3D" id="3.10.180.10">
    <property type="entry name" value="2,3-Dihydroxybiphenyl 1,2-Dioxygenase, domain 1"/>
    <property type="match status" value="1"/>
</dbReference>
<keyword evidence="15" id="KW-1185">Reference proteome</keyword>
<organism evidence="14 15">
    <name type="scientific">Kiloniella antarctica</name>
    <dbReference type="NCBI Taxonomy" id="1550907"/>
    <lineage>
        <taxon>Bacteria</taxon>
        <taxon>Pseudomonadati</taxon>
        <taxon>Pseudomonadota</taxon>
        <taxon>Alphaproteobacteria</taxon>
        <taxon>Rhodospirillales</taxon>
        <taxon>Kiloniellaceae</taxon>
        <taxon>Kiloniella</taxon>
    </lineage>
</organism>
<gene>
    <name evidence="14" type="primary">gloA</name>
    <name evidence="14" type="ORF">ACFSKO_08245</name>
</gene>
<dbReference type="RefSeq" id="WP_380250362.1">
    <property type="nucleotide sequence ID" value="NZ_JBHUII010000004.1"/>
</dbReference>
<comment type="pathway">
    <text evidence="2">Secondary metabolite metabolism; methylglyoxal degradation; (R)-lactate from methylglyoxal: step 1/2.</text>
</comment>
<evidence type="ECO:0000313" key="15">
    <source>
        <dbReference type="Proteomes" id="UP001597294"/>
    </source>
</evidence>
<evidence type="ECO:0000256" key="8">
    <source>
        <dbReference type="ARBA" id="ARBA00030537"/>
    </source>
</evidence>
<protein>
    <recommendedName>
        <fullName evidence="4">lactoylglutathione lyase</fullName>
        <ecNumber evidence="4">4.4.1.5</ecNumber>
    </recommendedName>
    <alternativeName>
        <fullName evidence="9">Aldoketomutase</fullName>
    </alternativeName>
    <alternativeName>
        <fullName evidence="8">Glyoxalase I</fullName>
    </alternativeName>
    <alternativeName>
        <fullName evidence="7">Ketone-aldehyde mutase</fullName>
    </alternativeName>
    <alternativeName>
        <fullName evidence="10">Methylglyoxalase</fullName>
    </alternativeName>
    <alternativeName>
        <fullName evidence="11">S-D-lactoylglutathione methylglyoxal lyase</fullName>
    </alternativeName>
</protein>
<dbReference type="EMBL" id="JBHUII010000004">
    <property type="protein sequence ID" value="MFD2205596.1"/>
    <property type="molecule type" value="Genomic_DNA"/>
</dbReference>
<evidence type="ECO:0000256" key="7">
    <source>
        <dbReference type="ARBA" id="ARBA00030291"/>
    </source>
</evidence>
<reference evidence="15" key="1">
    <citation type="journal article" date="2019" name="Int. J. Syst. Evol. Microbiol.">
        <title>The Global Catalogue of Microorganisms (GCM) 10K type strain sequencing project: providing services to taxonomists for standard genome sequencing and annotation.</title>
        <authorList>
            <consortium name="The Broad Institute Genomics Platform"/>
            <consortium name="The Broad Institute Genome Sequencing Center for Infectious Disease"/>
            <person name="Wu L."/>
            <person name="Ma J."/>
        </authorList>
    </citation>
    <scope>NUCLEOTIDE SEQUENCE [LARGE SCALE GENOMIC DNA]</scope>
    <source>
        <strain evidence="15">CGMCC 4.7192</strain>
    </source>
</reference>
<dbReference type="Proteomes" id="UP001597294">
    <property type="component" value="Unassembled WGS sequence"/>
</dbReference>
<evidence type="ECO:0000256" key="11">
    <source>
        <dbReference type="ARBA" id="ARBA00033298"/>
    </source>
</evidence>
<dbReference type="InterPro" id="IPR004361">
    <property type="entry name" value="Glyoxalase_1"/>
</dbReference>
<accession>A0ABW5BKA8</accession>
<evidence type="ECO:0000256" key="3">
    <source>
        <dbReference type="ARBA" id="ARBA00010363"/>
    </source>
</evidence>
<dbReference type="SUPFAM" id="SSF54593">
    <property type="entry name" value="Glyoxalase/Bleomycin resistance protein/Dihydroxybiphenyl dioxygenase"/>
    <property type="match status" value="1"/>
</dbReference>
<dbReference type="PROSITE" id="PS51819">
    <property type="entry name" value="VOC"/>
    <property type="match status" value="1"/>
</dbReference>
<comment type="caution">
    <text evidence="14">The sequence shown here is derived from an EMBL/GenBank/DDBJ whole genome shotgun (WGS) entry which is preliminary data.</text>
</comment>
<evidence type="ECO:0000256" key="9">
    <source>
        <dbReference type="ARBA" id="ARBA00030892"/>
    </source>
</evidence>
<dbReference type="NCBIfam" id="TIGR00068">
    <property type="entry name" value="glyox_I"/>
    <property type="match status" value="1"/>
</dbReference>
<dbReference type="PROSITE" id="PS00935">
    <property type="entry name" value="GLYOXALASE_I_2"/>
    <property type="match status" value="1"/>
</dbReference>
<comment type="similarity">
    <text evidence="3">Belongs to the glyoxalase I family.</text>
</comment>
<dbReference type="PANTHER" id="PTHR46036:SF5">
    <property type="entry name" value="LACTOYLGLUTATHIONE LYASE"/>
    <property type="match status" value="1"/>
</dbReference>
<dbReference type="InterPro" id="IPR018146">
    <property type="entry name" value="Glyoxalase_1_CS"/>
</dbReference>
<evidence type="ECO:0000313" key="14">
    <source>
        <dbReference type="EMBL" id="MFD2205596.1"/>
    </source>
</evidence>
<keyword evidence="6 14" id="KW-0456">Lyase</keyword>
<name>A0ABW5BKA8_9PROT</name>